<gene>
    <name evidence="2" type="ORF">HDC16436</name>
</gene>
<name>Q6IIZ7_DROME</name>
<keyword evidence="1" id="KW-0812">Transmembrane</keyword>
<dbReference type="AlphaFoldDB" id="Q6IIZ7"/>
<keyword evidence="1" id="KW-1133">Transmembrane helix</keyword>
<protein>
    <submittedName>
        <fullName evidence="2">HDC16436</fullName>
    </submittedName>
</protein>
<feature type="transmembrane region" description="Helical" evidence="1">
    <location>
        <begin position="22"/>
        <end position="42"/>
    </location>
</feature>
<reference evidence="2" key="1">
    <citation type="journal article" date="2003" name="Genome Biol.">
        <title>An integrated gene annotation and transcriptional profiling approach towards the full gene content of the Drosophila genome.</title>
        <authorList>
            <person name="Hild M."/>
            <person name="Beckmann B."/>
            <person name="Haas S.A."/>
            <person name="Koch B."/>
            <person name="Solovyev V."/>
            <person name="Busold C."/>
            <person name="Fellenberg K."/>
            <person name="Boutros M."/>
            <person name="Vingron M."/>
            <person name="Sauer F."/>
            <person name="Hoheisel J.D."/>
            <person name="Paro R."/>
        </authorList>
    </citation>
    <scope>NUCLEOTIDE SEQUENCE</scope>
</reference>
<proteinExistence type="predicted"/>
<keyword evidence="1" id="KW-0472">Membrane</keyword>
<dbReference type="EMBL" id="BK002919">
    <property type="protein sequence ID" value="DAA04424.1"/>
    <property type="molecule type" value="Genomic_DNA"/>
</dbReference>
<organism evidence="2">
    <name type="scientific">Drosophila melanogaster</name>
    <name type="common">Fruit fly</name>
    <dbReference type="NCBI Taxonomy" id="7227"/>
    <lineage>
        <taxon>Eukaryota</taxon>
        <taxon>Metazoa</taxon>
        <taxon>Ecdysozoa</taxon>
        <taxon>Arthropoda</taxon>
        <taxon>Hexapoda</taxon>
        <taxon>Insecta</taxon>
        <taxon>Pterygota</taxon>
        <taxon>Neoptera</taxon>
        <taxon>Endopterygota</taxon>
        <taxon>Diptera</taxon>
        <taxon>Brachycera</taxon>
        <taxon>Muscomorpha</taxon>
        <taxon>Ephydroidea</taxon>
        <taxon>Drosophilidae</taxon>
        <taxon>Drosophila</taxon>
        <taxon>Sophophora</taxon>
    </lineage>
</organism>
<sequence length="80" mass="9089">MMGEDGTAGATVIYASQWLSSWLRVVAFHIFPHFLGGVSVLVRMLEHFLVRSDFPSLIVADKIDSSLWQFNMTFVAYLYT</sequence>
<evidence type="ECO:0000313" key="2">
    <source>
        <dbReference type="EMBL" id="DAA04424.1"/>
    </source>
</evidence>
<evidence type="ECO:0000256" key="1">
    <source>
        <dbReference type="SAM" id="Phobius"/>
    </source>
</evidence>
<accession>Q6IIZ7</accession>